<dbReference type="GO" id="GO:0070290">
    <property type="term" value="F:N-acylphosphatidylethanolamine-specific phospholipase D activity"/>
    <property type="evidence" value="ECO:0007669"/>
    <property type="project" value="TreeGrafter"/>
</dbReference>
<accession>A0A316ZBA3</accession>
<keyword evidence="3" id="KW-0378">Hydrolase</keyword>
<reference evidence="3 4" key="1">
    <citation type="journal article" date="2018" name="Mol. Biol. Evol.">
        <title>Broad Genomic Sampling Reveals a Smut Pathogenic Ancestry of the Fungal Clade Ustilaginomycotina.</title>
        <authorList>
            <person name="Kijpornyongpan T."/>
            <person name="Mondo S.J."/>
            <person name="Barry K."/>
            <person name="Sandor L."/>
            <person name="Lee J."/>
            <person name="Lipzen A."/>
            <person name="Pangilinan J."/>
            <person name="LaButti K."/>
            <person name="Hainaut M."/>
            <person name="Henrissat B."/>
            <person name="Grigoriev I.V."/>
            <person name="Spatafora J.W."/>
            <person name="Aime M.C."/>
        </authorList>
    </citation>
    <scope>NUCLEOTIDE SEQUENCE [LARGE SCALE GENOMIC DNA]</scope>
    <source>
        <strain evidence="3 4">MCA 4186</strain>
    </source>
</reference>
<dbReference type="GO" id="GO:0005737">
    <property type="term" value="C:cytoplasm"/>
    <property type="evidence" value="ECO:0007669"/>
    <property type="project" value="TreeGrafter"/>
</dbReference>
<dbReference type="PANTHER" id="PTHR15032:SF27">
    <property type="entry name" value="N-ACYL-PHOSPHATIDYLETHANOLAMINE-HYDROLYZING PHOSPHOLIPASE D"/>
    <property type="match status" value="1"/>
</dbReference>
<dbReference type="RefSeq" id="XP_025599249.1">
    <property type="nucleotide sequence ID" value="XM_025740860.1"/>
</dbReference>
<dbReference type="EMBL" id="KZ819289">
    <property type="protein sequence ID" value="PWN98970.1"/>
    <property type="molecule type" value="Genomic_DNA"/>
</dbReference>
<dbReference type="Proteomes" id="UP000245946">
    <property type="component" value="Unassembled WGS sequence"/>
</dbReference>
<evidence type="ECO:0000256" key="1">
    <source>
        <dbReference type="SAM" id="MobiDB-lite"/>
    </source>
</evidence>
<organism evidence="3 4">
    <name type="scientific">Tilletiopsis washingtonensis</name>
    <dbReference type="NCBI Taxonomy" id="58919"/>
    <lineage>
        <taxon>Eukaryota</taxon>
        <taxon>Fungi</taxon>
        <taxon>Dikarya</taxon>
        <taxon>Basidiomycota</taxon>
        <taxon>Ustilaginomycotina</taxon>
        <taxon>Exobasidiomycetes</taxon>
        <taxon>Entylomatales</taxon>
        <taxon>Entylomatales incertae sedis</taxon>
        <taxon>Tilletiopsis</taxon>
    </lineage>
</organism>
<dbReference type="GO" id="GO:0070292">
    <property type="term" value="P:N-acylphosphatidylethanolamine metabolic process"/>
    <property type="evidence" value="ECO:0007669"/>
    <property type="project" value="TreeGrafter"/>
</dbReference>
<dbReference type="SUPFAM" id="SSF56281">
    <property type="entry name" value="Metallo-hydrolase/oxidoreductase"/>
    <property type="match status" value="1"/>
</dbReference>
<dbReference type="PANTHER" id="PTHR15032">
    <property type="entry name" value="N-ACYL-PHOSPHATIDYLETHANOLAMINE-HYDROLYZING PHOSPHOLIPASE D"/>
    <property type="match status" value="1"/>
</dbReference>
<dbReference type="AlphaFoldDB" id="A0A316ZBA3"/>
<dbReference type="InterPro" id="IPR036866">
    <property type="entry name" value="RibonucZ/Hydroxyglut_hydro"/>
</dbReference>
<evidence type="ECO:0000259" key="2">
    <source>
        <dbReference type="Pfam" id="PF12706"/>
    </source>
</evidence>
<dbReference type="InterPro" id="IPR001279">
    <property type="entry name" value="Metallo-B-lactamas"/>
</dbReference>
<feature type="region of interest" description="Disordered" evidence="1">
    <location>
        <begin position="1"/>
        <end position="55"/>
    </location>
</feature>
<feature type="domain" description="Metallo-beta-lactamase" evidence="2">
    <location>
        <begin position="204"/>
        <end position="359"/>
    </location>
</feature>
<keyword evidence="4" id="KW-1185">Reference proteome</keyword>
<sequence length="534" mass="58857">MAASSSHSRDSLSTSDEPRHNDDAEARYTLVLTRRSDDPARDAASLPRDQLPSHHVPTLVARAARVRSVVRSAVAKVKPGDKAKTHDYLNDGALAALTFQNPWDSFRKPTVHDMINGGLKWGLPRGYDEGEGKGKYRGKGKAADKRLQELGESLRDIAVRKPDWGEGLDDGGQGVRVTWLGHATTLISFPPLGSAPDGSKRAFNVLIDPVFSERCSPSQTAGPIRFTPAPCSIDDDNFPLIDCCLISHSHYDHQDYNSLRDLLRTRGSALNVLVPLGNKHWFTESGFADDQVSELDWWDEAAIEFGGASRMRIVCTPAQHGSGRGAGDKDVTLWSSWLIERVASEDERYRVFFAGDTGLRFKNENRKPRSAYPVCPAFREISIRYGVPHLLLLPISVGSSLSYVRSFDPFPRAYSPWPRVESPLTSAIHMDGQDSVDCAKIMRLEGETDDAAVKARKRGPRSGPTCLAVHYGTFVRNAAQTRGDLRMLFDACERDGMRFIRTHDGHYDAAASPSGKGRFLVSDQGETVSLPLDA</sequence>
<feature type="compositionally biased region" description="Basic and acidic residues" evidence="1">
    <location>
        <begin position="16"/>
        <end position="26"/>
    </location>
</feature>
<evidence type="ECO:0000313" key="3">
    <source>
        <dbReference type="EMBL" id="PWN98970.1"/>
    </source>
</evidence>
<evidence type="ECO:0000313" key="4">
    <source>
        <dbReference type="Proteomes" id="UP000245946"/>
    </source>
</evidence>
<gene>
    <name evidence="3" type="ORF">FA09DRAFT_316947</name>
</gene>
<feature type="compositionally biased region" description="Low complexity" evidence="1">
    <location>
        <begin position="1"/>
        <end position="15"/>
    </location>
</feature>
<dbReference type="OrthoDB" id="332863at2759"/>
<dbReference type="Pfam" id="PF12706">
    <property type="entry name" value="Lactamase_B_2"/>
    <property type="match status" value="1"/>
</dbReference>
<dbReference type="GeneID" id="37268404"/>
<proteinExistence type="predicted"/>
<protein>
    <submittedName>
        <fullName evidence="3">Metallo-hydrolase/oxidoreductase</fullName>
    </submittedName>
</protein>
<dbReference type="GO" id="GO:0070291">
    <property type="term" value="P:N-acylethanolamine metabolic process"/>
    <property type="evidence" value="ECO:0007669"/>
    <property type="project" value="TreeGrafter"/>
</dbReference>
<dbReference type="Gene3D" id="3.60.15.10">
    <property type="entry name" value="Ribonuclease Z/Hydroxyacylglutathione hydrolase-like"/>
    <property type="match status" value="1"/>
</dbReference>
<name>A0A316ZBA3_9BASI</name>